<dbReference type="AlphaFoldDB" id="A0A1F6BZJ1"/>
<evidence type="ECO:0000313" key="3">
    <source>
        <dbReference type="Proteomes" id="UP000176322"/>
    </source>
</evidence>
<gene>
    <name evidence="2" type="ORF">A2837_01885</name>
</gene>
<keyword evidence="1" id="KW-0472">Membrane</keyword>
<proteinExistence type="predicted"/>
<dbReference type="EMBL" id="MFKO01000002">
    <property type="protein sequence ID" value="OGG41937.1"/>
    <property type="molecule type" value="Genomic_DNA"/>
</dbReference>
<comment type="caution">
    <text evidence="2">The sequence shown here is derived from an EMBL/GenBank/DDBJ whole genome shotgun (WGS) entry which is preliminary data.</text>
</comment>
<keyword evidence="1" id="KW-1133">Transmembrane helix</keyword>
<accession>A0A1F6BZJ1</accession>
<reference evidence="2 3" key="1">
    <citation type="journal article" date="2016" name="Nat. Commun.">
        <title>Thousands of microbial genomes shed light on interconnected biogeochemical processes in an aquifer system.</title>
        <authorList>
            <person name="Anantharaman K."/>
            <person name="Brown C.T."/>
            <person name="Hug L.A."/>
            <person name="Sharon I."/>
            <person name="Castelle C.J."/>
            <person name="Probst A.J."/>
            <person name="Thomas B.C."/>
            <person name="Singh A."/>
            <person name="Wilkins M.J."/>
            <person name="Karaoz U."/>
            <person name="Brodie E.L."/>
            <person name="Williams K.H."/>
            <person name="Hubbard S.S."/>
            <person name="Banfield J.F."/>
        </authorList>
    </citation>
    <scope>NUCLEOTIDE SEQUENCE [LARGE SCALE GENOMIC DNA]</scope>
</reference>
<sequence>MRCLYVIWQTNHKEDIVKNVLLTVAILAGVLFASANIAEARKFCEWWGGQQAFAPSNGTCCLGTGQYCPNNGWCHPEGGCCPVGSHPSGSGCEKDN</sequence>
<dbReference type="Proteomes" id="UP000176322">
    <property type="component" value="Unassembled WGS sequence"/>
</dbReference>
<protein>
    <submittedName>
        <fullName evidence="2">Uncharacterized protein</fullName>
    </submittedName>
</protein>
<organism evidence="2 3">
    <name type="scientific">Candidatus Kaiserbacteria bacterium RIFCSPHIGHO2_01_FULL_46_22</name>
    <dbReference type="NCBI Taxonomy" id="1798475"/>
    <lineage>
        <taxon>Bacteria</taxon>
        <taxon>Candidatus Kaiseribacteriota</taxon>
    </lineage>
</organism>
<evidence type="ECO:0000313" key="2">
    <source>
        <dbReference type="EMBL" id="OGG41937.1"/>
    </source>
</evidence>
<name>A0A1F6BZJ1_9BACT</name>
<dbReference type="STRING" id="1798475.A2837_01885"/>
<keyword evidence="1" id="KW-0812">Transmembrane</keyword>
<evidence type="ECO:0000256" key="1">
    <source>
        <dbReference type="SAM" id="Phobius"/>
    </source>
</evidence>
<feature type="transmembrane region" description="Helical" evidence="1">
    <location>
        <begin position="20"/>
        <end position="38"/>
    </location>
</feature>